<dbReference type="Proteomes" id="UP000256869">
    <property type="component" value="Unassembled WGS sequence"/>
</dbReference>
<dbReference type="SUPFAM" id="SSF53756">
    <property type="entry name" value="UDP-Glycosyltransferase/glycogen phosphorylase"/>
    <property type="match status" value="1"/>
</dbReference>
<evidence type="ECO:0000313" key="2">
    <source>
        <dbReference type="EMBL" id="RED52885.1"/>
    </source>
</evidence>
<accession>A0A3D9HTY6</accession>
<dbReference type="InterPro" id="IPR001296">
    <property type="entry name" value="Glyco_trans_1"/>
</dbReference>
<gene>
    <name evidence="2" type="ORF">DFP95_12917</name>
</gene>
<name>A0A3D9HTY6_9BACL</name>
<dbReference type="Gene3D" id="3.40.50.2000">
    <property type="entry name" value="Glycogen Phosphorylase B"/>
    <property type="match status" value="2"/>
</dbReference>
<protein>
    <submittedName>
        <fullName evidence="2">Glycosyltransferase involved in cell wall biosynthesis</fullName>
    </submittedName>
</protein>
<evidence type="ECO:0000259" key="1">
    <source>
        <dbReference type="Pfam" id="PF00534"/>
    </source>
</evidence>
<keyword evidence="2" id="KW-0808">Transferase</keyword>
<dbReference type="AlphaFoldDB" id="A0A3D9HTY6"/>
<dbReference type="Pfam" id="PF00534">
    <property type="entry name" value="Glycos_transf_1"/>
    <property type="match status" value="1"/>
</dbReference>
<comment type="caution">
    <text evidence="2">The sequence shown here is derived from an EMBL/GenBank/DDBJ whole genome shotgun (WGS) entry which is preliminary data.</text>
</comment>
<dbReference type="PANTHER" id="PTHR12526">
    <property type="entry name" value="GLYCOSYLTRANSFERASE"/>
    <property type="match status" value="1"/>
</dbReference>
<dbReference type="CDD" id="cd03801">
    <property type="entry name" value="GT4_PimA-like"/>
    <property type="match status" value="1"/>
</dbReference>
<sequence>MKVLFVFIVPSGGVDTLNRLRYRALLSKGIYSHFLYFRQGSGSSSLPPEIPVFYASDPPAIKHILNYYDFDCIVVTSFFLKLLLFRQLGFTKPIIFEVQGFGTPEAARTNLFNALPFVDNNANALLYPSTPHIGDLLHQLYPLKPKFAFANPFDPDAFRGPQLDRLPFTPLVWIGRLEDNKNWRDFLRIGRQVVNMQPKVRLLMFSDPDVAVPGENEQLMEMTETLGLTNHIIHHHNVPRDHMPAYYSQIAASGGSICMTSKAEGAPYVALEALICGCPVVTSNSDGVRSAIIDEVTGLYYNHGDIDGAARQIMRVLTDRKLRKSLAEKGKKHVRSDFSMEKYASHFSDMLLAVGVTSC</sequence>
<proteinExistence type="predicted"/>
<organism evidence="2 3">
    <name type="scientific">Cohnella lupini</name>
    <dbReference type="NCBI Taxonomy" id="1294267"/>
    <lineage>
        <taxon>Bacteria</taxon>
        <taxon>Bacillati</taxon>
        <taxon>Bacillota</taxon>
        <taxon>Bacilli</taxon>
        <taxon>Bacillales</taxon>
        <taxon>Paenibacillaceae</taxon>
        <taxon>Cohnella</taxon>
    </lineage>
</organism>
<dbReference type="OrthoDB" id="158463at2"/>
<dbReference type="RefSeq" id="WP_115995594.1">
    <property type="nucleotide sequence ID" value="NZ_QRDY01000029.1"/>
</dbReference>
<reference evidence="2 3" key="1">
    <citation type="submission" date="2018-07" db="EMBL/GenBank/DDBJ databases">
        <title>Genomic Encyclopedia of Type Strains, Phase III (KMG-III): the genomes of soil and plant-associated and newly described type strains.</title>
        <authorList>
            <person name="Whitman W."/>
        </authorList>
    </citation>
    <scope>NUCLEOTIDE SEQUENCE [LARGE SCALE GENOMIC DNA]</scope>
    <source>
        <strain evidence="2 3">CECT 8236</strain>
    </source>
</reference>
<keyword evidence="3" id="KW-1185">Reference proteome</keyword>
<dbReference type="PANTHER" id="PTHR12526:SF630">
    <property type="entry name" value="GLYCOSYLTRANSFERASE"/>
    <property type="match status" value="1"/>
</dbReference>
<evidence type="ECO:0000313" key="3">
    <source>
        <dbReference type="Proteomes" id="UP000256869"/>
    </source>
</evidence>
<feature type="domain" description="Glycosyl transferase family 1" evidence="1">
    <location>
        <begin position="172"/>
        <end position="333"/>
    </location>
</feature>
<dbReference type="GO" id="GO:0016757">
    <property type="term" value="F:glycosyltransferase activity"/>
    <property type="evidence" value="ECO:0007669"/>
    <property type="project" value="InterPro"/>
</dbReference>
<dbReference type="EMBL" id="QRDY01000029">
    <property type="protein sequence ID" value="RED52885.1"/>
    <property type="molecule type" value="Genomic_DNA"/>
</dbReference>